<feature type="compositionally biased region" description="Basic and acidic residues" evidence="2">
    <location>
        <begin position="1286"/>
        <end position="1315"/>
    </location>
</feature>
<evidence type="ECO:0000256" key="2">
    <source>
        <dbReference type="SAM" id="MobiDB-lite"/>
    </source>
</evidence>
<accession>A0A0F7UAH1</accession>
<feature type="compositionally biased region" description="Basic and acidic residues" evidence="2">
    <location>
        <begin position="150"/>
        <end position="160"/>
    </location>
</feature>
<feature type="compositionally biased region" description="Basic and acidic residues" evidence="2">
    <location>
        <begin position="1176"/>
        <end position="1186"/>
    </location>
</feature>
<dbReference type="PANTHER" id="PTHR34491">
    <property type="entry name" value="A-TYPE INCLUSION PROTEIN, PUTATIVE-RELATED"/>
    <property type="match status" value="1"/>
</dbReference>
<organism evidence="3">
    <name type="scientific">Neospora caninum (strain Liverpool)</name>
    <dbReference type="NCBI Taxonomy" id="572307"/>
    <lineage>
        <taxon>Eukaryota</taxon>
        <taxon>Sar</taxon>
        <taxon>Alveolata</taxon>
        <taxon>Apicomplexa</taxon>
        <taxon>Conoidasida</taxon>
        <taxon>Coccidia</taxon>
        <taxon>Eucoccidiorida</taxon>
        <taxon>Eimeriorina</taxon>
        <taxon>Sarcocystidae</taxon>
        <taxon>Neospora</taxon>
    </lineage>
</organism>
<feature type="region of interest" description="Disordered" evidence="2">
    <location>
        <begin position="1837"/>
        <end position="1899"/>
    </location>
</feature>
<gene>
    <name evidence="3" type="ORF">BN1204_026900</name>
</gene>
<feature type="region of interest" description="Disordered" evidence="2">
    <location>
        <begin position="1785"/>
        <end position="1809"/>
    </location>
</feature>
<feature type="region of interest" description="Disordered" evidence="2">
    <location>
        <begin position="1"/>
        <end position="38"/>
    </location>
</feature>
<dbReference type="EMBL" id="LN714482">
    <property type="protein sequence ID" value="CEL66884.1"/>
    <property type="molecule type" value="Genomic_DNA"/>
</dbReference>
<name>A0A0F7UAH1_NEOCL</name>
<feature type="compositionally biased region" description="Polar residues" evidence="2">
    <location>
        <begin position="2362"/>
        <end position="2374"/>
    </location>
</feature>
<feature type="compositionally biased region" description="Polar residues" evidence="2">
    <location>
        <begin position="2475"/>
        <end position="2493"/>
    </location>
</feature>
<feature type="region of interest" description="Disordered" evidence="2">
    <location>
        <begin position="1021"/>
        <end position="1109"/>
    </location>
</feature>
<feature type="compositionally biased region" description="Basic and acidic residues" evidence="2">
    <location>
        <begin position="2171"/>
        <end position="2190"/>
    </location>
</feature>
<feature type="compositionally biased region" description="Basic and acidic residues" evidence="2">
    <location>
        <begin position="2350"/>
        <end position="2361"/>
    </location>
</feature>
<dbReference type="PANTHER" id="PTHR34491:SF74">
    <property type="entry name" value="DUF4456 DOMAIN-CONTAINING PROTEIN"/>
    <property type="match status" value="1"/>
</dbReference>
<feature type="region of interest" description="Disordered" evidence="2">
    <location>
        <begin position="224"/>
        <end position="243"/>
    </location>
</feature>
<feature type="compositionally biased region" description="Low complexity" evidence="2">
    <location>
        <begin position="2196"/>
        <end position="2212"/>
    </location>
</feature>
<feature type="region of interest" description="Disordered" evidence="2">
    <location>
        <begin position="1122"/>
        <end position="1315"/>
    </location>
</feature>
<evidence type="ECO:0000256" key="1">
    <source>
        <dbReference type="SAM" id="Coils"/>
    </source>
</evidence>
<feature type="region of interest" description="Disordered" evidence="2">
    <location>
        <begin position="1674"/>
        <end position="1753"/>
    </location>
</feature>
<feature type="compositionally biased region" description="Low complexity" evidence="2">
    <location>
        <begin position="2220"/>
        <end position="2297"/>
    </location>
</feature>
<feature type="compositionally biased region" description="Basic and acidic residues" evidence="2">
    <location>
        <begin position="21"/>
        <end position="38"/>
    </location>
</feature>
<keyword evidence="1" id="KW-0175">Coiled coil</keyword>
<protein>
    <submittedName>
        <fullName evidence="3">Uncharacterized protein</fullName>
    </submittedName>
</protein>
<feature type="compositionally biased region" description="Polar residues" evidence="2">
    <location>
        <begin position="1797"/>
        <end position="1806"/>
    </location>
</feature>
<feature type="coiled-coil region" evidence="1">
    <location>
        <begin position="726"/>
        <end position="840"/>
    </location>
</feature>
<feature type="region of interest" description="Disordered" evidence="2">
    <location>
        <begin position="2046"/>
        <end position="2380"/>
    </location>
</feature>
<feature type="compositionally biased region" description="Basic and acidic residues" evidence="2">
    <location>
        <begin position="2442"/>
        <end position="2461"/>
    </location>
</feature>
<feature type="compositionally biased region" description="Basic and acidic residues" evidence="2">
    <location>
        <begin position="1147"/>
        <end position="1158"/>
    </location>
</feature>
<feature type="region of interest" description="Disordered" evidence="2">
    <location>
        <begin position="1574"/>
        <end position="1651"/>
    </location>
</feature>
<evidence type="ECO:0000313" key="3">
    <source>
        <dbReference type="EMBL" id="CEL66884.1"/>
    </source>
</evidence>
<feature type="region of interest" description="Disordered" evidence="2">
    <location>
        <begin position="1346"/>
        <end position="1370"/>
    </location>
</feature>
<feature type="region of interest" description="Disordered" evidence="2">
    <location>
        <begin position="386"/>
        <end position="454"/>
    </location>
</feature>
<sequence>MEVSEEPVESMSGRVRASINARKDGEKQQARTAEGDAAKRAAIERILRESGDDLRCQLRSYIIERLHGGAWHVKKQVESTHHGVVYSGRAAPAVPPRWPNTDEQEEKVPSQRPSSLPVSPGRQTPRLRGRSAGLTAGRSSPTGQRHHPRCRMDSPREKTRTDLERLRAGRCPASSLRQKATLSLLLEFLSGNGFLYSASVLQQEAGLAARDLVSSRQICSTLGLPSQLLGPTPATPLQRFQARPEKRDTCLLSRLVDFARQRGTVRSIPSKNGRTGSHPPRRTSAEVSRPQREKADSPGTLRSTSAQPSTLKEAKGSTHKRIFHRNSVSRCSSAQSSCSSCGRSTHSRVSSSLPIPAGSRSVSEPPRRLPTDPSGSYCSACFASCDEGEDPEEGCRTPCEGGEERQSKPTACVPPPNVSREARAAWPRPALGGRTISHSSEPSSRVSPRHSCSGDTLREAGYAAIHRWTRERPTGFARLRSEQTSGGDEHLGNQEGTQTTNVADRLREIDREYREKIQAIDSSGRGSSSSCYSSSGSCDCISQSSDRKIKCCTSCDSSAATVDAGVRMLRYERECEARHRRQMEQEVSRIRTVELSALRLEESQKARQHLLTYKQELDRLHADRAARLKLQEEAAAERLRMKENEIEKKGFALRQEISAQLRATQQQQRDNKRQWEIEQQALALRAKALDAREARLSEKEGRRSQEEVLNQKQLLLKMEEHRRSVESEMQESVAQLKRDRLALEKDKEQIELARQRQSSLETQAKLQAAANEQMQTTVKQLEAAAESMRQENERLQAQLRLANEVAKRIKDQLGTSESELHCLKREKASLLEQLSTKNEAEQRYQRVHSRAMEELHGCLRDTRLASQDLERKTALLQDELSRLRAERDRAVAQARADAERETKERTQKLQKELTQERLLRADKEREVHKTQVELERLSSLKLQWQQKAQRLEGCCDASATCSERHRRLLASLSATLRATADIDDADEAGNAIASTRRKTLFERHQRPMDLFTSARLFGHGECQPAELPPGPFPDEKHWKARRPPSRGDGPRTTPPRCRSPEQSERGTETGVRSPAAIRRGCTPTQSRRDCPGEPQVGNLGGDTRESCSDLNGKFAESTLQCRVSGKASVQRTRPAVGSEPGTQRGSTEVRIEDLEQRVRKFLASLQNSDKQPLRGRRAESGRRSPDADSLPPQPIQAAGQPPRLGGTEPSQSPLVSVPQCTWPVEPPRSSCRGSAVSHPQPVLACVSASPRLSPRRSKEPQAPPAVGDCRGPSDGDARTGLLSGRSDPRFSRRLEGAPRIGSEREGSGSRRGELTDMRSRMRSNLNGTAAWTCSHTVPIANRARHSPQPTALSKILPGPPTSGAGPLETPEWKASFPFSQKSSGEITDSDISVMLANCSIGSQKIALGSPSRSGAVSAPPPAPSVDMEELGSPAPWRLTEHTGVRPSSRWPQNRPWTAMILARQQEEDQETPPNRWVVSGTRERRDQSRGDLNQSRRHGVVPVAVSGLRRTSPGGFGGERDDASHRVHVAGGSRRREEERFLADGCPGSGSGTSVVRSRPTIGPFCRRSGLLAAVSTEEDDDELEQGEVRNDGGGVGSEGRYLLIAGPDSLHEAASTPRESLAPPDALESGQSSWPSPEVRATSMDRSAFLERQGPALTAVASPVAPAPQHLDARAELATQTSLPQPFAVSPSFSGTPHDGRSVADAPADLRLSSRFGPVSGTSHFASLSEEPEEQTGDVVGKPVGRESSQGPALHLAVLPQNRGPVHLVSTAQDPTQAEVLRMRSSPGRLDIGEPSFTSGSSPSNAPVAYAELPVSPLAPTVSPADHRAGRRYLETLAVSPSLQPRPASGRREEDGKLFQRSEPASPYASSFAGAASPCADGNVHEGNSEPPHAGSAEHLGFACRRPARLGARQESAEGRAERSECRTFGPQTQVLGTRSPLHVTRSLSREPETFRAGKDTLSSFLPVASSPGFFGPPVTYMPEADARAARRPNASRFALRRGAGSLFSASPEVDCGTDTLLGVQLHALPSSSLGLDREAKSVPRDCRASSPSHGLSGASHCASRCRRLSPSGADRQPGTSQALLPVPTGNAPFLKRSVSGRPLHTHQQFSSVRRSASNLSSSATLSPGRDGIRRRQNGGRVETPHERYRSTPVAGDPRENLASSTQHVRSAENRCAEEEASRRLESSKHVSPTSARPPRSFPLSPSRSPRACTPVQVSAAARRSLSPARLSGGTTPRTLTRPSSRPVSRSLSPRPSSHPVPRSLSPAPARLLSPRTVSSSLSPRRPSHLPSLLPGPRSPSRPRSRVPSPRSPSRSAFPRLPPGESALSDVQGGAVSPSSLPSPSLRHAVRETHRGKSTERSPSSPRNHSQTVHPRRTELNPPAQWRLLELAPEPLPLHYPTGTAARALAAYSRPGTTCSVCSPLSRSRPNSPPSPWTAHQRPDPSGEYGRRSEHGKAEFHSSGPGRPGAAGLASSQVDSPTPGSLTASGSRGQLEGSPDPTGSYIMSQSPPAVSLAPGVLGPVSEEHSIIQPLVLDDTVAELSIPLAISYTVAAEMADRPDR</sequence>
<feature type="compositionally biased region" description="Polar residues" evidence="2">
    <location>
        <begin position="300"/>
        <end position="310"/>
    </location>
</feature>
<feature type="compositionally biased region" description="Low complexity" evidence="2">
    <location>
        <begin position="2307"/>
        <end position="2320"/>
    </location>
</feature>
<feature type="compositionally biased region" description="Low complexity" evidence="2">
    <location>
        <begin position="437"/>
        <end position="451"/>
    </location>
</feature>
<feature type="compositionally biased region" description="Acidic residues" evidence="2">
    <location>
        <begin position="1577"/>
        <end position="1586"/>
    </location>
</feature>
<feature type="region of interest" description="Disordered" evidence="2">
    <location>
        <begin position="1407"/>
        <end position="1429"/>
    </location>
</feature>
<feature type="compositionally biased region" description="Low complexity" evidence="2">
    <location>
        <begin position="1408"/>
        <end position="1417"/>
    </location>
</feature>
<feature type="compositionally biased region" description="Basic and acidic residues" evidence="2">
    <location>
        <begin position="1916"/>
        <end position="1927"/>
    </location>
</feature>
<feature type="region of interest" description="Disordered" evidence="2">
    <location>
        <begin position="1465"/>
        <end position="1561"/>
    </location>
</feature>
<reference evidence="3" key="1">
    <citation type="journal article" date="2015" name="PLoS ONE">
        <title>Comprehensive Evaluation of Toxoplasma gondii VEG and Neospora caninum LIV Genomes with Tachyzoite Stage Transcriptome and Proteome Defines Novel Transcript Features.</title>
        <authorList>
            <person name="Ramaprasad A."/>
            <person name="Mourier T."/>
            <person name="Naeem R."/>
            <person name="Malas T.B."/>
            <person name="Moussa E."/>
            <person name="Panigrahi A."/>
            <person name="Vermont S.J."/>
            <person name="Otto T.D."/>
            <person name="Wastling J."/>
            <person name="Pain A."/>
        </authorList>
    </citation>
    <scope>NUCLEOTIDE SEQUENCE</scope>
    <source>
        <strain evidence="3">Liverpool</strain>
    </source>
</reference>
<feature type="compositionally biased region" description="Low complexity" evidence="2">
    <location>
        <begin position="328"/>
        <end position="348"/>
    </location>
</feature>
<proteinExistence type="predicted"/>
<feature type="compositionally biased region" description="Low complexity" evidence="2">
    <location>
        <begin position="2112"/>
        <end position="2128"/>
    </location>
</feature>
<feature type="compositionally biased region" description="Basic and acidic residues" evidence="2">
    <location>
        <begin position="1851"/>
        <end position="1861"/>
    </location>
</feature>
<feature type="compositionally biased region" description="Polar residues" evidence="2">
    <location>
        <begin position="1122"/>
        <end position="1131"/>
    </location>
</feature>
<feature type="region of interest" description="Disordered" evidence="2">
    <location>
        <begin position="2417"/>
        <end position="2521"/>
    </location>
</feature>
<feature type="region of interest" description="Disordered" evidence="2">
    <location>
        <begin position="1912"/>
        <end position="1934"/>
    </location>
</feature>
<feature type="region of interest" description="Disordered" evidence="2">
    <location>
        <begin position="88"/>
        <end position="160"/>
    </location>
</feature>
<feature type="compositionally biased region" description="Basic and acidic residues" evidence="2">
    <location>
        <begin position="1058"/>
        <end position="1067"/>
    </location>
</feature>
<dbReference type="PROSITE" id="PS50896">
    <property type="entry name" value="LISH"/>
    <property type="match status" value="1"/>
</dbReference>
<dbReference type="InterPro" id="IPR006594">
    <property type="entry name" value="LisH"/>
</dbReference>
<feature type="coiled-coil region" evidence="1">
    <location>
        <begin position="866"/>
        <end position="940"/>
    </location>
</feature>
<feature type="region of interest" description="Disordered" evidence="2">
    <location>
        <begin position="262"/>
        <end position="374"/>
    </location>
</feature>
<feature type="compositionally biased region" description="Low complexity" evidence="2">
    <location>
        <begin position="2338"/>
        <end position="2347"/>
    </location>
</feature>